<organism evidence="1 2">
    <name type="scientific">Niastella populi</name>
    <dbReference type="NCBI Taxonomy" id="550983"/>
    <lineage>
        <taxon>Bacteria</taxon>
        <taxon>Pseudomonadati</taxon>
        <taxon>Bacteroidota</taxon>
        <taxon>Chitinophagia</taxon>
        <taxon>Chitinophagales</taxon>
        <taxon>Chitinophagaceae</taxon>
        <taxon>Niastella</taxon>
    </lineage>
</organism>
<dbReference type="EMBL" id="LWBP01000187">
    <property type="protein sequence ID" value="OQP58746.1"/>
    <property type="molecule type" value="Genomic_DNA"/>
</dbReference>
<gene>
    <name evidence="1" type="ORF">A4R26_22530</name>
</gene>
<protein>
    <submittedName>
        <fullName evidence="1">Uncharacterized protein</fullName>
    </submittedName>
</protein>
<dbReference type="PROSITE" id="PS51257">
    <property type="entry name" value="PROKAR_LIPOPROTEIN"/>
    <property type="match status" value="1"/>
</dbReference>
<dbReference type="AlphaFoldDB" id="A0A1V9FKJ8"/>
<dbReference type="Proteomes" id="UP000192276">
    <property type="component" value="Unassembled WGS sequence"/>
</dbReference>
<evidence type="ECO:0000313" key="2">
    <source>
        <dbReference type="Proteomes" id="UP000192276"/>
    </source>
</evidence>
<name>A0A1V9FKJ8_9BACT</name>
<comment type="caution">
    <text evidence="1">The sequence shown here is derived from an EMBL/GenBank/DDBJ whole genome shotgun (WGS) entry which is preliminary data.</text>
</comment>
<evidence type="ECO:0000313" key="1">
    <source>
        <dbReference type="EMBL" id="OQP58746.1"/>
    </source>
</evidence>
<dbReference type="OrthoDB" id="1493983at2"/>
<keyword evidence="2" id="KW-1185">Reference proteome</keyword>
<proteinExistence type="predicted"/>
<accession>A0A1V9FKJ8</accession>
<sequence>MFKIQCLFFVLLIVSCKRSVDGSNNDNCILTSQNAGWTTTDLKSNYTIQFPDNYSVTKQQGYEGIVYDVKRDDNSVRFSYIYCNSMECYGFGGLPASFPDFINYGSAGSSIKLDQKATFCNGNLLTGVLYFTSDNDAYARLYWKDNGAYKHALDVSYNRSRHQEVIDIVKTIRRK</sequence>
<reference evidence="2" key="1">
    <citation type="submission" date="2016-04" db="EMBL/GenBank/DDBJ databases">
        <authorList>
            <person name="Chen L."/>
            <person name="Zhuang W."/>
            <person name="Wang G."/>
        </authorList>
    </citation>
    <scope>NUCLEOTIDE SEQUENCE [LARGE SCALE GENOMIC DNA]</scope>
    <source>
        <strain evidence="2">208</strain>
    </source>
</reference>
<dbReference type="RefSeq" id="WP_081165012.1">
    <property type="nucleotide sequence ID" value="NZ_LWBP01000187.1"/>
</dbReference>